<dbReference type="PANTHER" id="PTHR12197:SF251">
    <property type="entry name" value="EG:BACR7C10.4 PROTEIN"/>
    <property type="match status" value="1"/>
</dbReference>
<feature type="region of interest" description="Disordered" evidence="1">
    <location>
        <begin position="1140"/>
        <end position="1175"/>
    </location>
</feature>
<proteinExistence type="predicted"/>
<organism evidence="2 3">
    <name type="scientific">Pleodorina starrii</name>
    <dbReference type="NCBI Taxonomy" id="330485"/>
    <lineage>
        <taxon>Eukaryota</taxon>
        <taxon>Viridiplantae</taxon>
        <taxon>Chlorophyta</taxon>
        <taxon>core chlorophytes</taxon>
        <taxon>Chlorophyceae</taxon>
        <taxon>CS clade</taxon>
        <taxon>Chlamydomonadales</taxon>
        <taxon>Volvocaceae</taxon>
        <taxon>Pleodorina</taxon>
    </lineage>
</organism>
<feature type="compositionally biased region" description="Pro residues" evidence="1">
    <location>
        <begin position="1002"/>
        <end position="1011"/>
    </location>
</feature>
<sequence length="1175" mass="119852">MNGIEKRYIKPFGNALVAVHAFAPGDIVLHDRPLIVTTEKTELLDDIFVAHSELGIRADLLGKDASIDFTLQMLQYCAASAEVRAGVLELFTPDTEEFRDEPYVRAARQYAAQLDRSRQAQVNSGSVLTPIYAACLGSDEIVRVVLAWVCNSYATRDGGGALYKVGSLVNHCCEGNTRYRFVDDGQGEGGGCGVFIAVRQLLPGEVITTCYLGWDEQTLMSTRMRQKLLVKTKLFTCTCVRCSSRTDPYRALPCPRCNPTTPSVNPAAADHTASAHGSDTPPSATTVTDSTGAAITGSASAHRAGATTVMLGSDDHSDVGDGDGGADEGCPAPPGSRPDPGPATEASRALAVGPGPGPSSGSNGGELGSGSGGFVYWTDASADAVAGAGGSSAGRGDVCSHPQPPTAWGPETQSYWECDTCGGRFGSTEMQRELRCRAAAVGMVPEVWRQGANGTAEAGDTDLDPELVLEEEVQGVGDQLDWTDLAVSLGAVRQLGARCQAVLGQRHWTTNRCRYTVLDLCTTALTRTCAASRTATSACSGGAGGRLPEVGGSVGGGSYCSVAAAAGAAGSGWGWFGGFSGSGAGVPWRFGSSGGGPRPVVEVPLAAAASKADEDTAAGTGRGAGGGDGDRPPLPHQRASLPATEAVGAAVTAQEESGGDGDLDCGRVDTGLAAATAPGSPDVSASRGGGLRDARLSEVSGLRALEATAAAVAVVASAGGEGPAASPDVSTARGPAVQGSTGPVPPLQLPHPPQQQQPQPQQPQVVPSHDGRPFACEAPGTALVGQGGGDTETVKPASPAGSGPVLVPEPGAAFFLEASATVLESAVSPEEGAPHVNPHLGRAALRQHTLHHHTLHQQQLLHRRQQQQQQQRSAGELDNAGSCQAAQRQAASPPQPPPALTAEAGSSPPRKEVCCDTGGYGGGGDPAAVGGREPQAAAQQQQQQQQNPPVSPAPQAPESQPAPDTVGGGAAAEAASVASLPPSLLPSLPPPPPPAPDVLTPPQEPLPPLPPLPLSEVGAVRSVGGSTLWGLPLLEVDGMVDCMCEELQALWQWQHHHTPHEPAVVLKAVAGPAATALMDVVKDELCSGGRLSSRALALAEAVASRLAAAYEAAPFYDVSGEAYEEAVTVVQLAPLIRAALDLEPQEPPEGNAGPGQEKGREGETDGKDAPDAEGE</sequence>
<feature type="region of interest" description="Disordered" evidence="1">
    <location>
        <begin position="851"/>
        <end position="1011"/>
    </location>
</feature>
<evidence type="ECO:0000256" key="1">
    <source>
        <dbReference type="SAM" id="MobiDB-lite"/>
    </source>
</evidence>
<comment type="caution">
    <text evidence="2">The sequence shown here is derived from an EMBL/GenBank/DDBJ whole genome shotgun (WGS) entry which is preliminary data.</text>
</comment>
<feature type="compositionally biased region" description="Low complexity" evidence="1">
    <location>
        <begin position="971"/>
        <end position="982"/>
    </location>
</feature>
<dbReference type="PANTHER" id="PTHR12197">
    <property type="entry name" value="HISTONE-LYSINE N-METHYLTRANSFERASE SMYD"/>
    <property type="match status" value="1"/>
</dbReference>
<feature type="region of interest" description="Disordered" evidence="1">
    <location>
        <begin position="262"/>
        <end position="290"/>
    </location>
</feature>
<gene>
    <name evidence="2" type="primary">PLESTM_012644</name>
    <name evidence="2" type="ORF">PLESTB_000594800</name>
</gene>
<dbReference type="SUPFAM" id="SSF82199">
    <property type="entry name" value="SET domain"/>
    <property type="match status" value="1"/>
</dbReference>
<dbReference type="EMBL" id="BRXU01000005">
    <property type="protein sequence ID" value="GLC52206.1"/>
    <property type="molecule type" value="Genomic_DNA"/>
</dbReference>
<dbReference type="Proteomes" id="UP001165080">
    <property type="component" value="Unassembled WGS sequence"/>
</dbReference>
<feature type="region of interest" description="Disordered" evidence="1">
    <location>
        <begin position="607"/>
        <end position="667"/>
    </location>
</feature>
<feature type="compositionally biased region" description="Low complexity" evidence="1">
    <location>
        <begin position="926"/>
        <end position="948"/>
    </location>
</feature>
<evidence type="ECO:0000313" key="2">
    <source>
        <dbReference type="EMBL" id="GLC52206.1"/>
    </source>
</evidence>
<feature type="compositionally biased region" description="Basic residues" evidence="1">
    <location>
        <begin position="851"/>
        <end position="865"/>
    </location>
</feature>
<dbReference type="GO" id="GO:0005634">
    <property type="term" value="C:nucleus"/>
    <property type="evidence" value="ECO:0007669"/>
    <property type="project" value="TreeGrafter"/>
</dbReference>
<dbReference type="CDD" id="cd20071">
    <property type="entry name" value="SET_SMYD"/>
    <property type="match status" value="1"/>
</dbReference>
<keyword evidence="3" id="KW-1185">Reference proteome</keyword>
<evidence type="ECO:0000313" key="3">
    <source>
        <dbReference type="Proteomes" id="UP001165080"/>
    </source>
</evidence>
<evidence type="ECO:0008006" key="4">
    <source>
        <dbReference type="Google" id="ProtNLM"/>
    </source>
</evidence>
<feature type="region of interest" description="Disordered" evidence="1">
    <location>
        <begin position="311"/>
        <end position="367"/>
    </location>
</feature>
<feature type="compositionally biased region" description="Polar residues" evidence="1">
    <location>
        <begin position="275"/>
        <end position="289"/>
    </location>
</feature>
<dbReference type="AlphaFoldDB" id="A0A9W6BIT3"/>
<dbReference type="InterPro" id="IPR046341">
    <property type="entry name" value="SET_dom_sf"/>
</dbReference>
<feature type="compositionally biased region" description="Pro residues" evidence="1">
    <location>
        <begin position="331"/>
        <end position="341"/>
    </location>
</feature>
<protein>
    <recommendedName>
        <fullName evidence="4">SET domain-containing protein</fullName>
    </recommendedName>
</protein>
<feature type="compositionally biased region" description="Pro residues" evidence="1">
    <location>
        <begin position="983"/>
        <end position="996"/>
    </location>
</feature>
<feature type="region of interest" description="Disordered" evidence="1">
    <location>
        <begin position="719"/>
        <end position="805"/>
    </location>
</feature>
<reference evidence="2 3" key="1">
    <citation type="journal article" date="2023" name="Commun. Biol.">
        <title>Reorganization of the ancestral sex-determining regions during the evolution of trioecy in Pleodorina starrii.</title>
        <authorList>
            <person name="Takahashi K."/>
            <person name="Suzuki S."/>
            <person name="Kawai-Toyooka H."/>
            <person name="Yamamoto K."/>
            <person name="Hamaji T."/>
            <person name="Ootsuki R."/>
            <person name="Yamaguchi H."/>
            <person name="Kawachi M."/>
            <person name="Higashiyama T."/>
            <person name="Nozaki H."/>
        </authorList>
    </citation>
    <scope>NUCLEOTIDE SEQUENCE [LARGE SCALE GENOMIC DNA]</scope>
    <source>
        <strain evidence="2 3">NIES-4479</strain>
    </source>
</reference>
<name>A0A9W6BIT3_9CHLO</name>
<dbReference type="InterPro" id="IPR050869">
    <property type="entry name" value="H3K4_H4K5_MeTrfase"/>
</dbReference>
<feature type="compositionally biased region" description="Pro residues" evidence="1">
    <location>
        <begin position="743"/>
        <end position="755"/>
    </location>
</feature>
<accession>A0A9W6BIT3</accession>
<feature type="compositionally biased region" description="Low complexity" evidence="1">
    <location>
        <begin position="756"/>
        <end position="767"/>
    </location>
</feature>
<dbReference type="Gene3D" id="2.170.270.10">
    <property type="entry name" value="SET domain"/>
    <property type="match status" value="1"/>
</dbReference>
<feature type="compositionally biased region" description="Basic and acidic residues" evidence="1">
    <location>
        <begin position="1157"/>
        <end position="1175"/>
    </location>
</feature>